<comment type="caution">
    <text evidence="2">The sequence shown here is derived from an EMBL/GenBank/DDBJ whole genome shotgun (WGS) entry which is preliminary data.</text>
</comment>
<dbReference type="EMBL" id="JAHRHY010000017">
    <property type="protein sequence ID" value="KAG9063009.1"/>
    <property type="molecule type" value="Genomic_DNA"/>
</dbReference>
<accession>A0A9P8BNP3</accession>
<keyword evidence="3" id="KW-1185">Reference proteome</keyword>
<organism evidence="2 3">
    <name type="scientific">Linnemannia hyalina</name>
    <dbReference type="NCBI Taxonomy" id="64524"/>
    <lineage>
        <taxon>Eukaryota</taxon>
        <taxon>Fungi</taxon>
        <taxon>Fungi incertae sedis</taxon>
        <taxon>Mucoromycota</taxon>
        <taxon>Mortierellomycotina</taxon>
        <taxon>Mortierellomycetes</taxon>
        <taxon>Mortierellales</taxon>
        <taxon>Mortierellaceae</taxon>
        <taxon>Linnemannia</taxon>
    </lineage>
</organism>
<sequence>MRCSTILAAATMVILSVVSAQTVPDPSLVAACNTCLNNAGIAAAPACNGLQNTNLFAPSATLSDKQKTCLCGLVANKTWTNACAGADKCPAELFQQFKKAYDSLAAAPGTCDNVSASTNGGSRFCGASSVKVAAAGAAAVAIAGALL</sequence>
<evidence type="ECO:0008006" key="4">
    <source>
        <dbReference type="Google" id="ProtNLM"/>
    </source>
</evidence>
<reference evidence="2" key="1">
    <citation type="submission" date="2021-06" db="EMBL/GenBank/DDBJ databases">
        <title>Genome Sequence of Mortierella hyaline Strain SCG-10, a Cold-Adapted, Nitrate-Reducing Fungus Isolated from Soil in Minnesota, USA.</title>
        <authorList>
            <person name="Aldossari N."/>
        </authorList>
    </citation>
    <scope>NUCLEOTIDE SEQUENCE</scope>
    <source>
        <strain evidence="2">SCG-10</strain>
    </source>
</reference>
<protein>
    <recommendedName>
        <fullName evidence="4">Extracellular membrane protein CFEM domain-containing protein</fullName>
    </recommendedName>
</protein>
<name>A0A9P8BNP3_9FUNG</name>
<dbReference type="AlphaFoldDB" id="A0A9P8BNP3"/>
<evidence type="ECO:0000313" key="2">
    <source>
        <dbReference type="EMBL" id="KAG9063009.1"/>
    </source>
</evidence>
<feature type="signal peptide" evidence="1">
    <location>
        <begin position="1"/>
        <end position="20"/>
    </location>
</feature>
<proteinExistence type="predicted"/>
<dbReference type="OrthoDB" id="2442779at2759"/>
<feature type="chain" id="PRO_5040251440" description="Extracellular membrane protein CFEM domain-containing protein" evidence="1">
    <location>
        <begin position="21"/>
        <end position="147"/>
    </location>
</feature>
<gene>
    <name evidence="2" type="ORF">KI688_004609</name>
</gene>
<evidence type="ECO:0000256" key="1">
    <source>
        <dbReference type="SAM" id="SignalP"/>
    </source>
</evidence>
<evidence type="ECO:0000313" key="3">
    <source>
        <dbReference type="Proteomes" id="UP000707451"/>
    </source>
</evidence>
<dbReference type="Proteomes" id="UP000707451">
    <property type="component" value="Unassembled WGS sequence"/>
</dbReference>
<keyword evidence="1" id="KW-0732">Signal</keyword>